<protein>
    <recommendedName>
        <fullName evidence="4">ARB-07466-like C-terminal domain-containing protein</fullName>
    </recommendedName>
</protein>
<keyword evidence="3" id="KW-0732">Signal</keyword>
<feature type="region of interest" description="Disordered" evidence="2">
    <location>
        <begin position="208"/>
        <end position="234"/>
    </location>
</feature>
<gene>
    <name evidence="5" type="ORF">Sya03_31700</name>
</gene>
<evidence type="ECO:0000259" key="4">
    <source>
        <dbReference type="Pfam" id="PF26571"/>
    </source>
</evidence>
<evidence type="ECO:0000256" key="2">
    <source>
        <dbReference type="SAM" id="MobiDB-lite"/>
    </source>
</evidence>
<feature type="coiled-coil region" evidence="1">
    <location>
        <begin position="61"/>
        <end position="95"/>
    </location>
</feature>
<reference evidence="5" key="1">
    <citation type="submission" date="2021-01" db="EMBL/GenBank/DDBJ databases">
        <title>Whole genome shotgun sequence of Spirilliplanes yamanashiensis NBRC 15828.</title>
        <authorList>
            <person name="Komaki H."/>
            <person name="Tamura T."/>
        </authorList>
    </citation>
    <scope>NUCLEOTIDE SEQUENCE</scope>
    <source>
        <strain evidence="5">NBRC 15828</strain>
    </source>
</reference>
<sequence>MTARFRRWTALALAPLVVTGALVLAPVGPATAAPPQAPVLTAPGDEEGPDEGGDKLLSDVLESTGRRYVEARNNLAKAKKRQLQLTLELQKAEAARDALLPQVAAVAKQSYRNGPLTGTAFMLKSHDSDNFIQRAMSLGELGELNGHKMAEYVAAADNAERNKVALDQAVKQAEKEAQTMAKNKKEAESALALVGGNRLTSGFVDATSRKAASAPRNSDGGFSAESCSRPDPTTSGCITPRTLHMLKETKKAGFNRFVGCHRNGGPFEHPKGRACDWSLQNQGFANAHNSDMRRYGNDLMAFLVRNADELGILYVIWYRQIWFPATGWKSYSGPSAHTDHVHVSML</sequence>
<accession>A0A8J3Y9S4</accession>
<feature type="coiled-coil region" evidence="1">
    <location>
        <begin position="149"/>
        <end position="190"/>
    </location>
</feature>
<dbReference type="Gene3D" id="6.10.250.3150">
    <property type="match status" value="1"/>
</dbReference>
<dbReference type="Pfam" id="PF26571">
    <property type="entry name" value="VldE"/>
    <property type="match status" value="1"/>
</dbReference>
<dbReference type="InterPro" id="IPR058593">
    <property type="entry name" value="ARB_07466-like_C"/>
</dbReference>
<dbReference type="RefSeq" id="WP_203939082.1">
    <property type="nucleotide sequence ID" value="NZ_BAAAGJ010000002.1"/>
</dbReference>
<dbReference type="AlphaFoldDB" id="A0A8J3Y9S4"/>
<dbReference type="EMBL" id="BOOY01000025">
    <property type="protein sequence ID" value="GIJ03818.1"/>
    <property type="molecule type" value="Genomic_DNA"/>
</dbReference>
<evidence type="ECO:0000313" key="5">
    <source>
        <dbReference type="EMBL" id="GIJ03818.1"/>
    </source>
</evidence>
<feature type="domain" description="ARB-07466-like C-terminal" evidence="4">
    <location>
        <begin position="235"/>
        <end position="341"/>
    </location>
</feature>
<dbReference type="Proteomes" id="UP000652013">
    <property type="component" value="Unassembled WGS sequence"/>
</dbReference>
<keyword evidence="1" id="KW-0175">Coiled coil</keyword>
<feature type="chain" id="PRO_5035204640" description="ARB-07466-like C-terminal domain-containing protein" evidence="3">
    <location>
        <begin position="33"/>
        <end position="346"/>
    </location>
</feature>
<comment type="caution">
    <text evidence="5">The sequence shown here is derived from an EMBL/GenBank/DDBJ whole genome shotgun (WGS) entry which is preliminary data.</text>
</comment>
<evidence type="ECO:0000256" key="1">
    <source>
        <dbReference type="SAM" id="Coils"/>
    </source>
</evidence>
<evidence type="ECO:0000313" key="6">
    <source>
        <dbReference type="Proteomes" id="UP000652013"/>
    </source>
</evidence>
<proteinExistence type="predicted"/>
<keyword evidence="6" id="KW-1185">Reference proteome</keyword>
<feature type="signal peptide" evidence="3">
    <location>
        <begin position="1"/>
        <end position="32"/>
    </location>
</feature>
<name>A0A8J3Y9S4_9ACTN</name>
<feature type="region of interest" description="Disordered" evidence="2">
    <location>
        <begin position="35"/>
        <end position="56"/>
    </location>
</feature>
<organism evidence="5 6">
    <name type="scientific">Spirilliplanes yamanashiensis</name>
    <dbReference type="NCBI Taxonomy" id="42233"/>
    <lineage>
        <taxon>Bacteria</taxon>
        <taxon>Bacillati</taxon>
        <taxon>Actinomycetota</taxon>
        <taxon>Actinomycetes</taxon>
        <taxon>Micromonosporales</taxon>
        <taxon>Micromonosporaceae</taxon>
        <taxon>Spirilliplanes</taxon>
    </lineage>
</organism>
<evidence type="ECO:0000256" key="3">
    <source>
        <dbReference type="SAM" id="SignalP"/>
    </source>
</evidence>